<dbReference type="SUPFAM" id="SSF51569">
    <property type="entry name" value="Aldolase"/>
    <property type="match status" value="1"/>
</dbReference>
<dbReference type="Gene3D" id="3.40.50.720">
    <property type="entry name" value="NAD(P)-binding Rossmann-like Domain"/>
    <property type="match status" value="1"/>
</dbReference>
<dbReference type="CDD" id="cd00502">
    <property type="entry name" value="DHQase_I"/>
    <property type="match status" value="1"/>
</dbReference>
<dbReference type="InterPro" id="IPR050068">
    <property type="entry name" value="MurA_subfamily"/>
</dbReference>
<dbReference type="GO" id="GO:0003855">
    <property type="term" value="F:3-dehydroquinate dehydratase activity"/>
    <property type="evidence" value="ECO:0007669"/>
    <property type="project" value="InterPro"/>
</dbReference>
<dbReference type="AlphaFoldDB" id="A0A6G1HTW5"/>
<reference evidence="1" key="1">
    <citation type="journal article" date="2020" name="Stud. Mycol.">
        <title>101 Dothideomycetes genomes: a test case for predicting lifestyles and emergence of pathogens.</title>
        <authorList>
            <person name="Haridas S."/>
            <person name="Albert R."/>
            <person name="Binder M."/>
            <person name="Bloem J."/>
            <person name="Labutti K."/>
            <person name="Salamov A."/>
            <person name="Andreopoulos B."/>
            <person name="Baker S."/>
            <person name="Barry K."/>
            <person name="Bills G."/>
            <person name="Bluhm B."/>
            <person name="Cannon C."/>
            <person name="Castanera R."/>
            <person name="Culley D."/>
            <person name="Daum C."/>
            <person name="Ezra D."/>
            <person name="Gonzalez J."/>
            <person name="Henrissat B."/>
            <person name="Kuo A."/>
            <person name="Liang C."/>
            <person name="Lipzen A."/>
            <person name="Lutzoni F."/>
            <person name="Magnuson J."/>
            <person name="Mondo S."/>
            <person name="Nolan M."/>
            <person name="Ohm R."/>
            <person name="Pangilinan J."/>
            <person name="Park H.-J."/>
            <person name="Ramirez L."/>
            <person name="Alfaro M."/>
            <person name="Sun H."/>
            <person name="Tritt A."/>
            <person name="Yoshinaga Y."/>
            <person name="Zwiers L.-H."/>
            <person name="Turgeon B."/>
            <person name="Goodwin S."/>
            <person name="Spatafora J."/>
            <person name="Crous P."/>
            <person name="Grigoriev I."/>
        </authorList>
    </citation>
    <scope>NUCLEOTIDE SEQUENCE</scope>
    <source>
        <strain evidence="1">CBS 262.69</strain>
    </source>
</reference>
<protein>
    <submittedName>
        <fullName evidence="1">Aldolase</fullName>
    </submittedName>
</protein>
<dbReference type="PANTHER" id="PTHR43783">
    <property type="entry name" value="UDP-N-ACETYLGLUCOSAMINE 1-CARBOXYVINYLTRANSFERASE"/>
    <property type="match status" value="1"/>
</dbReference>
<dbReference type="EMBL" id="ML996698">
    <property type="protein sequence ID" value="KAF2399175.1"/>
    <property type="molecule type" value="Genomic_DNA"/>
</dbReference>
<dbReference type="InterPro" id="IPR013785">
    <property type="entry name" value="Aldolase_TIM"/>
</dbReference>
<dbReference type="Pfam" id="PF01487">
    <property type="entry name" value="DHquinase_I"/>
    <property type="match status" value="1"/>
</dbReference>
<sequence>NSEKPSLLIIFPARRRHILPLVADVLGQPWAPIERTTDADSLPPSTIAGLAASDCRPSDWAQRTQSRKRSGASRTLIRLRCVDEEDEADWLGSVVDYEYLFASAPFYRRDLARFLSFVLGQVRPHRQLARKARTTFISTTFPDVHAALPNLEILSVGADAVELRVDLLKETLPDGSVAPVPSLAYVGEQLMLLRQRTELPIIYTTRCTAENGRFPMHDPGLFYTYLSKAIQWGCEYIDVELWLPEPIRAALATEKGHSKIISAFHDFSRAWTWAAPRAMELFTQGAVYGDVIKMIALVDSPHENWALEHFRAHLAASSPSPPFSGLNMGPVGQLSRSLNKIFTPITHPLLPMIAAPGQLSAAEINAALHTMGALPRLSFFGLGLGAQAPFYEQCFNELSLPHAFTQLDARGPAALAALLAAPDFGGAVLAPPAPCAGVAAEPTPAARAIGLVDTLIAGGRDGVCVADNAAWKGVRGALVAGSVPSAFSGRAAVVVGGSTGAAGAALFALAQLGAGPLFVYGFEGVVGGVGAAVRGVRGVEDVSVPGGVGAVVCCAGVGNGERAFVEGVLRGAGGSGSGGVFVDLGGKGGLVSRAVGWGWRGVDAEEVDAWTTVETLRLLVGQNVPYDFVRLAGGGG</sequence>
<dbReference type="Proteomes" id="UP000799640">
    <property type="component" value="Unassembled WGS sequence"/>
</dbReference>
<dbReference type="OrthoDB" id="197068at2759"/>
<name>A0A6G1HTW5_9PEZI</name>
<evidence type="ECO:0000313" key="2">
    <source>
        <dbReference type="Proteomes" id="UP000799640"/>
    </source>
</evidence>
<organism evidence="1 2">
    <name type="scientific">Trichodelitschia bisporula</name>
    <dbReference type="NCBI Taxonomy" id="703511"/>
    <lineage>
        <taxon>Eukaryota</taxon>
        <taxon>Fungi</taxon>
        <taxon>Dikarya</taxon>
        <taxon>Ascomycota</taxon>
        <taxon>Pezizomycotina</taxon>
        <taxon>Dothideomycetes</taxon>
        <taxon>Dothideomycetes incertae sedis</taxon>
        <taxon>Phaeotrichales</taxon>
        <taxon>Phaeotrichaceae</taxon>
        <taxon>Trichodelitschia</taxon>
    </lineage>
</organism>
<dbReference type="PANTHER" id="PTHR43783:SF1">
    <property type="entry name" value="UDP-N-ACETYLGLUCOSAMINE 1-CARBOXYVINYLTRANSFERASE"/>
    <property type="match status" value="1"/>
</dbReference>
<keyword evidence="2" id="KW-1185">Reference proteome</keyword>
<proteinExistence type="predicted"/>
<evidence type="ECO:0000313" key="1">
    <source>
        <dbReference type="EMBL" id="KAF2399175.1"/>
    </source>
</evidence>
<dbReference type="InterPro" id="IPR001381">
    <property type="entry name" value="DHquinase_I"/>
</dbReference>
<accession>A0A6G1HTW5</accession>
<feature type="non-terminal residue" evidence="1">
    <location>
        <position position="1"/>
    </location>
</feature>
<gene>
    <name evidence="1" type="ORF">EJ06DRAFT_467465</name>
</gene>
<dbReference type="Gene3D" id="3.40.50.10860">
    <property type="entry name" value="Leucine Dehydrogenase, chain A, domain 1"/>
    <property type="match status" value="1"/>
</dbReference>
<dbReference type="Gene3D" id="3.20.20.70">
    <property type="entry name" value="Aldolase class I"/>
    <property type="match status" value="1"/>
</dbReference>
<feature type="non-terminal residue" evidence="1">
    <location>
        <position position="636"/>
    </location>
</feature>